<dbReference type="RefSeq" id="WP_289164420.1">
    <property type="nucleotide sequence ID" value="NZ_JASZZN010000010.1"/>
</dbReference>
<protein>
    <submittedName>
        <fullName evidence="2">Uncharacterized protein</fullName>
    </submittedName>
</protein>
<dbReference type="PROSITE" id="PS51257">
    <property type="entry name" value="PROKAR_LIPOPROTEIN"/>
    <property type="match status" value="1"/>
</dbReference>
<evidence type="ECO:0000313" key="2">
    <source>
        <dbReference type="EMBL" id="MDM4016797.1"/>
    </source>
</evidence>
<proteinExistence type="predicted"/>
<feature type="transmembrane region" description="Helical" evidence="1">
    <location>
        <begin position="21"/>
        <end position="45"/>
    </location>
</feature>
<keyword evidence="1" id="KW-0472">Membrane</keyword>
<organism evidence="2 3">
    <name type="scientific">Roseiconus lacunae</name>
    <dbReference type="NCBI Taxonomy" id="2605694"/>
    <lineage>
        <taxon>Bacteria</taxon>
        <taxon>Pseudomonadati</taxon>
        <taxon>Planctomycetota</taxon>
        <taxon>Planctomycetia</taxon>
        <taxon>Pirellulales</taxon>
        <taxon>Pirellulaceae</taxon>
        <taxon>Roseiconus</taxon>
    </lineage>
</organism>
<evidence type="ECO:0000313" key="3">
    <source>
        <dbReference type="Proteomes" id="UP001239462"/>
    </source>
</evidence>
<dbReference type="EMBL" id="JASZZN010000010">
    <property type="protein sequence ID" value="MDM4016797.1"/>
    <property type="molecule type" value="Genomic_DNA"/>
</dbReference>
<keyword evidence="3" id="KW-1185">Reference proteome</keyword>
<accession>A0ABT7PJX0</accession>
<reference evidence="2 3" key="1">
    <citation type="submission" date="2023-06" db="EMBL/GenBank/DDBJ databases">
        <title>Roseiconus lacunae JC819 isolated from Gulf of Mannar region, Tamil Nadu.</title>
        <authorList>
            <person name="Pk S."/>
            <person name="Ch S."/>
            <person name="Ch V.R."/>
        </authorList>
    </citation>
    <scope>NUCLEOTIDE SEQUENCE [LARGE SCALE GENOMIC DNA]</scope>
    <source>
        <strain evidence="2 3">JC819</strain>
    </source>
</reference>
<evidence type="ECO:0000256" key="1">
    <source>
        <dbReference type="SAM" id="Phobius"/>
    </source>
</evidence>
<dbReference type="Proteomes" id="UP001239462">
    <property type="component" value="Unassembled WGS sequence"/>
</dbReference>
<keyword evidence="1" id="KW-1133">Transmembrane helix</keyword>
<name>A0ABT7PJX0_9BACT</name>
<gene>
    <name evidence="2" type="ORF">QTN89_15230</name>
</gene>
<keyword evidence="1" id="KW-0812">Transmembrane</keyword>
<sequence length="90" mass="10246">MSQRMNSPLSANPFQTRRQAITFICVSLSIVIACVASLAVAEWYMPENEAGRQGVKTFYRTMTPMLSIWSAMGVWAFWKMPPRQREARAS</sequence>
<comment type="caution">
    <text evidence="2">The sequence shown here is derived from an EMBL/GenBank/DDBJ whole genome shotgun (WGS) entry which is preliminary data.</text>
</comment>
<feature type="transmembrane region" description="Helical" evidence="1">
    <location>
        <begin position="57"/>
        <end position="78"/>
    </location>
</feature>